<dbReference type="PANTHER" id="PTHR30502">
    <property type="entry name" value="2-KETO-3-DEOXY-L-RHAMNONATE ALDOLASE"/>
    <property type="match status" value="1"/>
</dbReference>
<evidence type="ECO:0000256" key="1">
    <source>
        <dbReference type="ARBA" id="ARBA00005568"/>
    </source>
</evidence>
<dbReference type="InterPro" id="IPR040442">
    <property type="entry name" value="Pyrv_kinase-like_dom_sf"/>
</dbReference>
<dbReference type="Pfam" id="PF03328">
    <property type="entry name" value="HpcH_HpaI"/>
    <property type="match status" value="1"/>
</dbReference>
<organism evidence="5 6">
    <name type="scientific">Sphaerotilus microaerophilus</name>
    <dbReference type="NCBI Taxonomy" id="2914710"/>
    <lineage>
        <taxon>Bacteria</taxon>
        <taxon>Pseudomonadati</taxon>
        <taxon>Pseudomonadota</taxon>
        <taxon>Betaproteobacteria</taxon>
        <taxon>Burkholderiales</taxon>
        <taxon>Sphaerotilaceae</taxon>
        <taxon>Sphaerotilus</taxon>
    </lineage>
</organism>
<dbReference type="InterPro" id="IPR015813">
    <property type="entry name" value="Pyrv/PenolPyrv_kinase-like_dom"/>
</dbReference>
<dbReference type="EMBL" id="AP025730">
    <property type="protein sequence ID" value="BDI05618.1"/>
    <property type="molecule type" value="Genomic_DNA"/>
</dbReference>
<evidence type="ECO:0000313" key="5">
    <source>
        <dbReference type="EMBL" id="BDI05618.1"/>
    </source>
</evidence>
<accession>A0ABM7YMG6</accession>
<reference evidence="5" key="1">
    <citation type="submission" date="2022-04" db="EMBL/GenBank/DDBJ databases">
        <title>Whole genome sequence of Sphaerotilus sp. FB-5.</title>
        <authorList>
            <person name="Takeda M."/>
            <person name="Narihara S."/>
            <person name="Akimoto M."/>
            <person name="Akimoto R."/>
            <person name="Nishiyashiki S."/>
            <person name="Murakami T."/>
        </authorList>
    </citation>
    <scope>NUCLEOTIDE SEQUENCE</scope>
    <source>
        <strain evidence="5">FB-5</strain>
    </source>
</reference>
<dbReference type="RefSeq" id="WP_251968988.1">
    <property type="nucleotide sequence ID" value="NZ_AP025730.1"/>
</dbReference>
<evidence type="ECO:0000256" key="3">
    <source>
        <dbReference type="ARBA" id="ARBA00023239"/>
    </source>
</evidence>
<keyword evidence="6" id="KW-1185">Reference proteome</keyword>
<keyword evidence="2" id="KW-0479">Metal-binding</keyword>
<comment type="similarity">
    <text evidence="1">Belongs to the HpcH/HpaI aldolase family.</text>
</comment>
<dbReference type="Gene3D" id="3.20.20.60">
    <property type="entry name" value="Phosphoenolpyruvate-binding domains"/>
    <property type="match status" value="1"/>
</dbReference>
<protein>
    <submittedName>
        <fullName evidence="5">4-hydroxy-2-oxovalerate aldolase</fullName>
    </submittedName>
</protein>
<proteinExistence type="inferred from homology"/>
<keyword evidence="3" id="KW-0456">Lyase</keyword>
<feature type="domain" description="HpcH/HpaI aldolase/citrate lyase" evidence="4">
    <location>
        <begin position="21"/>
        <end position="242"/>
    </location>
</feature>
<dbReference type="SUPFAM" id="SSF51621">
    <property type="entry name" value="Phosphoenolpyruvate/pyruvate domain"/>
    <property type="match status" value="1"/>
</dbReference>
<evidence type="ECO:0000313" key="6">
    <source>
        <dbReference type="Proteomes" id="UP001057498"/>
    </source>
</evidence>
<evidence type="ECO:0000256" key="2">
    <source>
        <dbReference type="ARBA" id="ARBA00022723"/>
    </source>
</evidence>
<gene>
    <name evidence="5" type="ORF">CATMQ487_25880</name>
</gene>
<dbReference type="Proteomes" id="UP001057498">
    <property type="component" value="Chromosome"/>
</dbReference>
<evidence type="ECO:0000259" key="4">
    <source>
        <dbReference type="Pfam" id="PF03328"/>
    </source>
</evidence>
<name>A0ABM7YMG6_9BURK</name>
<sequence>MTPFTPFTPFQLPLDRRTVATFVKTDSPQVVEVLGLCGLDYVVLDAEHAPFDRQTMDRMVFAARAVGMPMLVRVPDHRDATILSVLDLGAHGIVVPHVDSAADAVNVVSATRFIGGRRGMSLSARFGGYGTRSRAEAVAEADRTLIVCQIESAAAVEVVAEIAAVPGIGGLLIGRADLAMSMGVDGPRHPQVLAAVDRVLAVARAQRLPVVMAVGADAEVAEFAALGAQSFIVGSDQSLLRQAASRLPGLLPG</sequence>
<dbReference type="InterPro" id="IPR005000">
    <property type="entry name" value="Aldolase/citrate-lyase_domain"/>
</dbReference>
<dbReference type="InterPro" id="IPR050251">
    <property type="entry name" value="HpcH-HpaI_aldolase"/>
</dbReference>
<dbReference type="PANTHER" id="PTHR30502:SF0">
    <property type="entry name" value="PHOSPHOENOLPYRUVATE CARBOXYLASE FAMILY PROTEIN"/>
    <property type="match status" value="1"/>
</dbReference>